<feature type="transmembrane region" description="Helical" evidence="1">
    <location>
        <begin position="56"/>
        <end position="76"/>
    </location>
</feature>
<feature type="transmembrane region" description="Helical" evidence="1">
    <location>
        <begin position="123"/>
        <end position="141"/>
    </location>
</feature>
<dbReference type="InterPro" id="IPR050327">
    <property type="entry name" value="Proton-linked_MCT"/>
</dbReference>
<gene>
    <name evidence="2" type="ORF">ACHE_40492A</name>
</gene>
<dbReference type="PANTHER" id="PTHR11360">
    <property type="entry name" value="MONOCARBOXYLATE TRANSPORTER"/>
    <property type="match status" value="1"/>
</dbReference>
<evidence type="ECO:0000313" key="2">
    <source>
        <dbReference type="EMBL" id="BCR87928.1"/>
    </source>
</evidence>
<dbReference type="SUPFAM" id="SSF103473">
    <property type="entry name" value="MFS general substrate transporter"/>
    <property type="match status" value="1"/>
</dbReference>
<name>A0A7R7VNH3_ASPCH</name>
<organism evidence="2 3">
    <name type="scientific">Aspergillus chevalieri</name>
    <name type="common">Eurotium chevalieri</name>
    <dbReference type="NCBI Taxonomy" id="182096"/>
    <lineage>
        <taxon>Eukaryota</taxon>
        <taxon>Fungi</taxon>
        <taxon>Dikarya</taxon>
        <taxon>Ascomycota</taxon>
        <taxon>Pezizomycotina</taxon>
        <taxon>Eurotiomycetes</taxon>
        <taxon>Eurotiomycetidae</taxon>
        <taxon>Eurotiales</taxon>
        <taxon>Aspergillaceae</taxon>
        <taxon>Aspergillus</taxon>
        <taxon>Aspergillus subgen. Aspergillus</taxon>
    </lineage>
</organism>
<dbReference type="GeneID" id="66982287"/>
<keyword evidence="1" id="KW-1133">Transmembrane helix</keyword>
<feature type="transmembrane region" description="Helical" evidence="1">
    <location>
        <begin position="15"/>
        <end position="35"/>
    </location>
</feature>
<dbReference type="Gene3D" id="1.20.1250.20">
    <property type="entry name" value="MFS general substrate transporter like domains"/>
    <property type="match status" value="1"/>
</dbReference>
<dbReference type="KEGG" id="ache:ACHE_40492A"/>
<dbReference type="AlphaFoldDB" id="A0A7R7VNH3"/>
<keyword evidence="1" id="KW-0812">Transmembrane</keyword>
<dbReference type="Proteomes" id="UP000637239">
    <property type="component" value="Chromosome 4"/>
</dbReference>
<proteinExistence type="predicted"/>
<evidence type="ECO:0000313" key="3">
    <source>
        <dbReference type="Proteomes" id="UP000637239"/>
    </source>
</evidence>
<dbReference type="InterPro" id="IPR036259">
    <property type="entry name" value="MFS_trans_sf"/>
</dbReference>
<keyword evidence="1" id="KW-0472">Membrane</keyword>
<dbReference type="RefSeq" id="XP_043136450.1">
    <property type="nucleotide sequence ID" value="XM_043278696.1"/>
</dbReference>
<keyword evidence="3" id="KW-1185">Reference proteome</keyword>
<dbReference type="PANTHER" id="PTHR11360:SF130">
    <property type="entry name" value="MAJOR FACILITATOR SUPERFAMILY (MFS) PROFILE DOMAIN-CONTAINING PROTEIN-RELATED"/>
    <property type="match status" value="1"/>
</dbReference>
<reference evidence="2" key="1">
    <citation type="submission" date="2021-01" db="EMBL/GenBank/DDBJ databases">
        <authorList>
            <consortium name="Aspergillus chevalieri M1 genome sequencing consortium"/>
            <person name="Kazuki M."/>
            <person name="Futagami T."/>
        </authorList>
    </citation>
    <scope>NUCLEOTIDE SEQUENCE</scope>
    <source>
        <strain evidence="2">M1</strain>
    </source>
</reference>
<feature type="transmembrane region" description="Helical" evidence="1">
    <location>
        <begin position="214"/>
        <end position="235"/>
    </location>
</feature>
<accession>A0A7R7VNH3</accession>
<evidence type="ECO:0008006" key="4">
    <source>
        <dbReference type="Google" id="ProtNLM"/>
    </source>
</evidence>
<evidence type="ECO:0000256" key="1">
    <source>
        <dbReference type="SAM" id="Phobius"/>
    </source>
</evidence>
<feature type="transmembrane region" description="Helical" evidence="1">
    <location>
        <begin position="147"/>
        <end position="167"/>
    </location>
</feature>
<feature type="transmembrane region" description="Helical" evidence="1">
    <location>
        <begin position="188"/>
        <end position="208"/>
    </location>
</feature>
<sequence length="242" mass="26295">MQIAQQLSPKIGYPWAIRVMGFIIVFDSVLIVLLARPRQFKRTKGPLVDPKAFKEPTYLFFAIGIFFTLWGVYIAYFYTTTFGKEIIGISENNSLTLLMILNAVGVPGRIVPSLLADNYFGTFNTLLPFVCAVSALLYGWIGVHSTGGFYGFVVIYGICANAVQTLFPSALSQLTTDLSKVASRVGMVFTVGSFACLTGPPIAGALISKKGGDYLWAQLFGGTSVILGFVLLSVARWTKGRS</sequence>
<dbReference type="EMBL" id="AP024419">
    <property type="protein sequence ID" value="BCR87928.1"/>
    <property type="molecule type" value="Genomic_DNA"/>
</dbReference>
<reference evidence="2" key="2">
    <citation type="submission" date="2021-02" db="EMBL/GenBank/DDBJ databases">
        <title>Aspergillus chevalieri M1 genome sequence.</title>
        <authorList>
            <person name="Kadooka C."/>
            <person name="Mori K."/>
            <person name="Futagami T."/>
        </authorList>
    </citation>
    <scope>NUCLEOTIDE SEQUENCE</scope>
    <source>
        <strain evidence="2">M1</strain>
    </source>
</reference>
<protein>
    <recommendedName>
        <fullName evidence="4">Major facilitator superfamily (MFS) profile domain-containing protein</fullName>
    </recommendedName>
</protein>